<dbReference type="PROSITE" id="PS51379">
    <property type="entry name" value="4FE4S_FER_2"/>
    <property type="match status" value="2"/>
</dbReference>
<keyword evidence="8" id="KW-0408">Iron</keyword>
<evidence type="ECO:0000256" key="4">
    <source>
        <dbReference type="ARBA" id="ARBA00022485"/>
    </source>
</evidence>
<comment type="caution">
    <text evidence="14">The sequence shown here is derived from an EMBL/GenBank/DDBJ whole genome shotgun (WGS) entry which is preliminary data.</text>
</comment>
<dbReference type="RefSeq" id="WP_011018453.1">
    <property type="nucleotide sequence ID" value="NZ_DUJS01000004.1"/>
</dbReference>
<dbReference type="Proteomes" id="UP000619545">
    <property type="component" value="Unassembled WGS sequence"/>
</dbReference>
<dbReference type="PANTHER" id="PTHR43724">
    <property type="entry name" value="PYRUVATE SYNTHASE SUBUNIT PORD"/>
    <property type="match status" value="1"/>
</dbReference>
<dbReference type="PANTHER" id="PTHR43724:SF1">
    <property type="entry name" value="PYRUVATE SYNTHASE SUBUNIT PORD"/>
    <property type="match status" value="1"/>
</dbReference>
<dbReference type="Gene3D" id="3.30.70.20">
    <property type="match status" value="1"/>
</dbReference>
<evidence type="ECO:0000256" key="5">
    <source>
        <dbReference type="ARBA" id="ARBA00022723"/>
    </source>
</evidence>
<evidence type="ECO:0000313" key="14">
    <source>
        <dbReference type="EMBL" id="HII70779.1"/>
    </source>
</evidence>
<evidence type="ECO:0000256" key="11">
    <source>
        <dbReference type="ARBA" id="ARBA00044816"/>
    </source>
</evidence>
<protein>
    <recommendedName>
        <fullName evidence="10">Pyruvate synthase subunit PorD</fullName>
    </recommendedName>
    <alternativeName>
        <fullName evidence="12">Pyruvate oxidoreductase delta chain</fullName>
    </alternativeName>
    <alternativeName>
        <fullName evidence="11">Pyruvic-ferredoxin oxidoreductase subunit delta</fullName>
    </alternativeName>
</protein>
<comment type="subunit">
    <text evidence="2">Heterotetramer of one alpha, one beta, one delta and one gamma chain.</text>
</comment>
<dbReference type="NCBIfam" id="TIGR02179">
    <property type="entry name" value="PorD_KorD"/>
    <property type="match status" value="1"/>
</dbReference>
<dbReference type="PROSITE" id="PS00198">
    <property type="entry name" value="4FE4S_FER_1"/>
    <property type="match status" value="1"/>
</dbReference>
<evidence type="ECO:0000256" key="6">
    <source>
        <dbReference type="ARBA" id="ARBA00022737"/>
    </source>
</evidence>
<gene>
    <name evidence="14" type="ORF">HA336_06055</name>
</gene>
<proteinExistence type="predicted"/>
<evidence type="ECO:0000256" key="8">
    <source>
        <dbReference type="ARBA" id="ARBA00023004"/>
    </source>
</evidence>
<reference evidence="14" key="1">
    <citation type="journal article" date="2020" name="bioRxiv">
        <title>A rank-normalized archaeal taxonomy based on genome phylogeny resolves widespread incomplete and uneven classifications.</title>
        <authorList>
            <person name="Rinke C."/>
            <person name="Chuvochina M."/>
            <person name="Mussig A.J."/>
            <person name="Chaumeil P.-A."/>
            <person name="Waite D.W."/>
            <person name="Whitman W.B."/>
            <person name="Parks D.H."/>
            <person name="Hugenholtz P."/>
        </authorList>
    </citation>
    <scope>NUCLEOTIDE SEQUENCE</scope>
    <source>
        <strain evidence="14">UBA8853</strain>
    </source>
</reference>
<sequence length="89" mass="9970">MGNEEFTIGAVVREPGSTKRNKTGRWRVFRPVLDQEKCMNCGLCFMYCPDGCIRPSDDGYVIDYDYCKGCGICESVCPVNAIEMVLEEG</sequence>
<keyword evidence="9" id="KW-0411">Iron-sulfur</keyword>
<evidence type="ECO:0000259" key="13">
    <source>
        <dbReference type="PROSITE" id="PS51379"/>
    </source>
</evidence>
<keyword evidence="3" id="KW-0813">Transport</keyword>
<dbReference type="GO" id="GO:0051539">
    <property type="term" value="F:4 iron, 4 sulfur cluster binding"/>
    <property type="evidence" value="ECO:0007669"/>
    <property type="project" value="UniProtKB-KW"/>
</dbReference>
<evidence type="ECO:0000256" key="7">
    <source>
        <dbReference type="ARBA" id="ARBA00022982"/>
    </source>
</evidence>
<dbReference type="InterPro" id="IPR017900">
    <property type="entry name" value="4Fe4S_Fe_S_CS"/>
</dbReference>
<dbReference type="GO" id="GO:0046872">
    <property type="term" value="F:metal ion binding"/>
    <property type="evidence" value="ECO:0007669"/>
    <property type="project" value="UniProtKB-KW"/>
</dbReference>
<accession>A0A832T704</accession>
<evidence type="ECO:0000256" key="12">
    <source>
        <dbReference type="ARBA" id="ARBA00044818"/>
    </source>
</evidence>
<keyword evidence="6" id="KW-0677">Repeat</keyword>
<keyword evidence="5" id="KW-0479">Metal-binding</keyword>
<dbReference type="AlphaFoldDB" id="A0A832T704"/>
<dbReference type="InterPro" id="IPR017896">
    <property type="entry name" value="4Fe4S_Fe-S-bd"/>
</dbReference>
<organism evidence="14 15">
    <name type="scientific">Methanopyrus kandleri</name>
    <dbReference type="NCBI Taxonomy" id="2320"/>
    <lineage>
        <taxon>Archaea</taxon>
        <taxon>Methanobacteriati</taxon>
        <taxon>Methanobacteriota</taxon>
        <taxon>Methanomada group</taxon>
        <taxon>Methanopyri</taxon>
        <taxon>Methanopyrales</taxon>
        <taxon>Methanopyraceae</taxon>
        <taxon>Methanopyrus</taxon>
    </lineage>
</organism>
<dbReference type="GO" id="GO:0016625">
    <property type="term" value="F:oxidoreductase activity, acting on the aldehyde or oxo group of donors, iron-sulfur protein as acceptor"/>
    <property type="evidence" value="ECO:0007669"/>
    <property type="project" value="InterPro"/>
</dbReference>
<evidence type="ECO:0000256" key="10">
    <source>
        <dbReference type="ARBA" id="ARBA00044788"/>
    </source>
</evidence>
<feature type="domain" description="4Fe-4S ferredoxin-type" evidence="13">
    <location>
        <begin position="58"/>
        <end position="87"/>
    </location>
</feature>
<dbReference type="InterPro" id="IPR011898">
    <property type="entry name" value="PorD_KorD"/>
</dbReference>
<name>A0A832T704_9EURY</name>
<dbReference type="Pfam" id="PF14697">
    <property type="entry name" value="Fer4_21"/>
    <property type="match status" value="1"/>
</dbReference>
<evidence type="ECO:0000256" key="9">
    <source>
        <dbReference type="ARBA" id="ARBA00023014"/>
    </source>
</evidence>
<evidence type="ECO:0000256" key="2">
    <source>
        <dbReference type="ARBA" id="ARBA00011595"/>
    </source>
</evidence>
<dbReference type="InterPro" id="IPR053389">
    <property type="entry name" value="Pyruvate_synthase_PorD"/>
</dbReference>
<dbReference type="NCBIfam" id="NF040684">
    <property type="entry name" value="PorD_Arch"/>
    <property type="match status" value="1"/>
</dbReference>
<dbReference type="OMA" id="GWKDIPI"/>
<dbReference type="EMBL" id="DUJS01000004">
    <property type="protein sequence ID" value="HII70779.1"/>
    <property type="molecule type" value="Genomic_DNA"/>
</dbReference>
<keyword evidence="7" id="KW-0249">Electron transport</keyword>
<evidence type="ECO:0000313" key="15">
    <source>
        <dbReference type="Proteomes" id="UP000619545"/>
    </source>
</evidence>
<evidence type="ECO:0000256" key="3">
    <source>
        <dbReference type="ARBA" id="ARBA00022448"/>
    </source>
</evidence>
<dbReference type="SUPFAM" id="SSF54862">
    <property type="entry name" value="4Fe-4S ferredoxins"/>
    <property type="match status" value="1"/>
</dbReference>
<feature type="domain" description="4Fe-4S ferredoxin-type" evidence="13">
    <location>
        <begin position="29"/>
        <end position="57"/>
    </location>
</feature>
<comment type="cofactor">
    <cofactor evidence="1">
        <name>[4Fe-4S] cluster</name>
        <dbReference type="ChEBI" id="CHEBI:49883"/>
    </cofactor>
</comment>
<dbReference type="GeneID" id="1477384"/>
<dbReference type="Gene3D" id="3.30.70.3270">
    <property type="match status" value="1"/>
</dbReference>
<evidence type="ECO:0000256" key="1">
    <source>
        <dbReference type="ARBA" id="ARBA00001966"/>
    </source>
</evidence>
<keyword evidence="4" id="KW-0004">4Fe-4S</keyword>